<gene>
    <name evidence="1" type="ORF">KGM_214859</name>
</gene>
<keyword evidence="2" id="KW-1185">Reference proteome</keyword>
<evidence type="ECO:0000313" key="2">
    <source>
        <dbReference type="Proteomes" id="UP000007151"/>
    </source>
</evidence>
<dbReference type="Proteomes" id="UP000007151">
    <property type="component" value="Unassembled WGS sequence"/>
</dbReference>
<comment type="caution">
    <text evidence="1">The sequence shown here is derived from an EMBL/GenBank/DDBJ whole genome shotgun (WGS) entry which is preliminary data.</text>
</comment>
<dbReference type="EMBL" id="AGBW02014315">
    <property type="protein sequence ID" value="OWR41885.1"/>
    <property type="molecule type" value="Genomic_DNA"/>
</dbReference>
<reference evidence="1 2" key="1">
    <citation type="journal article" date="2011" name="Cell">
        <title>The monarch butterfly genome yields insights into long-distance migration.</title>
        <authorList>
            <person name="Zhan S."/>
            <person name="Merlin C."/>
            <person name="Boore J.L."/>
            <person name="Reppert S.M."/>
        </authorList>
    </citation>
    <scope>NUCLEOTIDE SEQUENCE [LARGE SCALE GENOMIC DNA]</scope>
    <source>
        <strain evidence="1">F-2</strain>
    </source>
</reference>
<evidence type="ECO:0000313" key="1">
    <source>
        <dbReference type="EMBL" id="OWR41885.1"/>
    </source>
</evidence>
<dbReference type="KEGG" id="dpl:KGM_214859"/>
<sequence length="10" mass="1267">MVNYVNVEYH</sequence>
<dbReference type="InParanoid" id="A0A212EK94"/>
<name>A0A212EK94_DANPL</name>
<accession>A0A212EK94</accession>
<protein>
    <submittedName>
        <fullName evidence="1">Uncharacterized protein</fullName>
    </submittedName>
</protein>
<proteinExistence type="predicted"/>
<organism evidence="1 2">
    <name type="scientific">Danaus plexippus plexippus</name>
    <dbReference type="NCBI Taxonomy" id="278856"/>
    <lineage>
        <taxon>Eukaryota</taxon>
        <taxon>Metazoa</taxon>
        <taxon>Ecdysozoa</taxon>
        <taxon>Arthropoda</taxon>
        <taxon>Hexapoda</taxon>
        <taxon>Insecta</taxon>
        <taxon>Pterygota</taxon>
        <taxon>Neoptera</taxon>
        <taxon>Endopterygota</taxon>
        <taxon>Lepidoptera</taxon>
        <taxon>Glossata</taxon>
        <taxon>Ditrysia</taxon>
        <taxon>Papilionoidea</taxon>
        <taxon>Nymphalidae</taxon>
        <taxon>Danainae</taxon>
        <taxon>Danaini</taxon>
        <taxon>Danaina</taxon>
        <taxon>Danaus</taxon>
        <taxon>Danaus</taxon>
    </lineage>
</organism>